<dbReference type="STRING" id="1165861.A0A0L0UI05"/>
<dbReference type="Gene3D" id="2.40.70.10">
    <property type="entry name" value="Acid Proteases"/>
    <property type="match status" value="1"/>
</dbReference>
<dbReference type="EMBL" id="AJIL01008675">
    <property type="protein sequence ID" value="KNE86663.1"/>
    <property type="molecule type" value="Genomic_DNA"/>
</dbReference>
<evidence type="ECO:0000313" key="3">
    <source>
        <dbReference type="Proteomes" id="UP000054564"/>
    </source>
</evidence>
<evidence type="ECO:0000256" key="1">
    <source>
        <dbReference type="SAM" id="MobiDB-lite"/>
    </source>
</evidence>
<proteinExistence type="predicted"/>
<feature type="region of interest" description="Disordered" evidence="1">
    <location>
        <begin position="1"/>
        <end position="51"/>
    </location>
</feature>
<dbReference type="AlphaFoldDB" id="A0A0L0UI05"/>
<name>A0A0L0UI05_9BASI</name>
<sequence length="155" mass="16412">FVAPPIPAGWKPPVSRGSAPPPAGRPTHPPAGRPSGRSVTVSGVAEESTEQDLDVASLSAISAMDYELQLALSEGYVPPSNPHRLIIRFTHEGRDLRGLIDTGSEVNIISTRTIERMGIKTFTSAKPTVVNLAMDNTGLKPIVLRQAANLSLSVP</sequence>
<feature type="non-terminal residue" evidence="2">
    <location>
        <position position="1"/>
    </location>
</feature>
<feature type="compositionally biased region" description="Pro residues" evidence="1">
    <location>
        <begin position="19"/>
        <end position="32"/>
    </location>
</feature>
<feature type="non-terminal residue" evidence="2">
    <location>
        <position position="155"/>
    </location>
</feature>
<organism evidence="2 3">
    <name type="scientific">Puccinia striiformis f. sp. tritici PST-78</name>
    <dbReference type="NCBI Taxonomy" id="1165861"/>
    <lineage>
        <taxon>Eukaryota</taxon>
        <taxon>Fungi</taxon>
        <taxon>Dikarya</taxon>
        <taxon>Basidiomycota</taxon>
        <taxon>Pucciniomycotina</taxon>
        <taxon>Pucciniomycetes</taxon>
        <taxon>Pucciniales</taxon>
        <taxon>Pucciniaceae</taxon>
        <taxon>Puccinia</taxon>
    </lineage>
</organism>
<protein>
    <submittedName>
        <fullName evidence="2">Uncharacterized protein</fullName>
    </submittedName>
</protein>
<evidence type="ECO:0000313" key="2">
    <source>
        <dbReference type="EMBL" id="KNE86663.1"/>
    </source>
</evidence>
<dbReference type="CDD" id="cd00303">
    <property type="entry name" value="retropepsin_like"/>
    <property type="match status" value="1"/>
</dbReference>
<gene>
    <name evidence="2" type="ORF">PSTG_19973</name>
</gene>
<reference evidence="3" key="1">
    <citation type="submission" date="2014-03" db="EMBL/GenBank/DDBJ databases">
        <title>The Genome Sequence of Puccinia striiformis f. sp. tritici PST-78.</title>
        <authorList>
            <consortium name="The Broad Institute Genome Sequencing Platform"/>
            <person name="Cuomo C."/>
            <person name="Hulbert S."/>
            <person name="Chen X."/>
            <person name="Walker B."/>
            <person name="Young S.K."/>
            <person name="Zeng Q."/>
            <person name="Gargeya S."/>
            <person name="Fitzgerald M."/>
            <person name="Haas B."/>
            <person name="Abouelleil A."/>
            <person name="Alvarado L."/>
            <person name="Arachchi H.M."/>
            <person name="Berlin A.M."/>
            <person name="Chapman S.B."/>
            <person name="Goldberg J."/>
            <person name="Griggs A."/>
            <person name="Gujja S."/>
            <person name="Hansen M."/>
            <person name="Howarth C."/>
            <person name="Imamovic A."/>
            <person name="Larimer J."/>
            <person name="McCowan C."/>
            <person name="Montmayeur A."/>
            <person name="Murphy C."/>
            <person name="Neiman D."/>
            <person name="Pearson M."/>
            <person name="Priest M."/>
            <person name="Roberts A."/>
            <person name="Saif S."/>
            <person name="Shea T."/>
            <person name="Sisk P."/>
            <person name="Sykes S."/>
            <person name="Wortman J."/>
            <person name="Nusbaum C."/>
            <person name="Birren B."/>
        </authorList>
    </citation>
    <scope>NUCLEOTIDE SEQUENCE [LARGE SCALE GENOMIC DNA]</scope>
    <source>
        <strain evidence="3">race PST-78</strain>
    </source>
</reference>
<dbReference type="Pfam" id="PF13650">
    <property type="entry name" value="Asp_protease_2"/>
    <property type="match status" value="1"/>
</dbReference>
<accession>A0A0L0UI05</accession>
<dbReference type="SUPFAM" id="SSF50630">
    <property type="entry name" value="Acid proteases"/>
    <property type="match status" value="1"/>
</dbReference>
<dbReference type="Proteomes" id="UP000054564">
    <property type="component" value="Unassembled WGS sequence"/>
</dbReference>
<dbReference type="InterPro" id="IPR021109">
    <property type="entry name" value="Peptidase_aspartic_dom_sf"/>
</dbReference>
<keyword evidence="3" id="KW-1185">Reference proteome</keyword>
<comment type="caution">
    <text evidence="2">The sequence shown here is derived from an EMBL/GenBank/DDBJ whole genome shotgun (WGS) entry which is preliminary data.</text>
</comment>